<reference evidence="1 2" key="1">
    <citation type="journal article" date="2020" name="Phytopathology">
        <title>Genome Sequence Resources of Colletotrichum truncatum, C. plurivorum, C. musicola, and C. sojae: Four Species Pathogenic to Soybean (Glycine max).</title>
        <authorList>
            <person name="Rogerio F."/>
            <person name="Boufleur T.R."/>
            <person name="Ciampi-Guillardi M."/>
            <person name="Sukno S.A."/>
            <person name="Thon M.R."/>
            <person name="Massola Junior N.S."/>
            <person name="Baroncelli R."/>
        </authorList>
    </citation>
    <scope>NUCLEOTIDE SEQUENCE [LARGE SCALE GENOMIC DNA]</scope>
    <source>
        <strain evidence="1 2">LFN0009</strain>
    </source>
</reference>
<dbReference type="EMBL" id="WIGN01000221">
    <property type="protein sequence ID" value="KAF6803990.1"/>
    <property type="molecule type" value="Genomic_DNA"/>
</dbReference>
<accession>A0A8H6MQ05</accession>
<name>A0A8H6MQ05_9PEZI</name>
<organism evidence="1 2">
    <name type="scientific">Colletotrichum sojae</name>
    <dbReference type="NCBI Taxonomy" id="2175907"/>
    <lineage>
        <taxon>Eukaryota</taxon>
        <taxon>Fungi</taxon>
        <taxon>Dikarya</taxon>
        <taxon>Ascomycota</taxon>
        <taxon>Pezizomycotina</taxon>
        <taxon>Sordariomycetes</taxon>
        <taxon>Hypocreomycetidae</taxon>
        <taxon>Glomerellales</taxon>
        <taxon>Glomerellaceae</taxon>
        <taxon>Colletotrichum</taxon>
        <taxon>Colletotrichum orchidearum species complex</taxon>
    </lineage>
</organism>
<dbReference type="AlphaFoldDB" id="A0A8H6MQ05"/>
<proteinExistence type="predicted"/>
<gene>
    <name evidence="1" type="ORF">CSOJ01_10501</name>
</gene>
<protein>
    <submittedName>
        <fullName evidence="1">Uncharacterized protein</fullName>
    </submittedName>
</protein>
<evidence type="ECO:0000313" key="1">
    <source>
        <dbReference type="EMBL" id="KAF6803990.1"/>
    </source>
</evidence>
<keyword evidence="2" id="KW-1185">Reference proteome</keyword>
<evidence type="ECO:0000313" key="2">
    <source>
        <dbReference type="Proteomes" id="UP000652219"/>
    </source>
</evidence>
<dbReference type="Proteomes" id="UP000652219">
    <property type="component" value="Unassembled WGS sequence"/>
</dbReference>
<sequence>MELELAEVNSHGLIEALWDRHTVALYNQHGSFSHSSSSYQAAYDSYYRRQWDTLAGNGDGAHVAMGTPRELDDYVRHLYKMTSMTRREIFDDLERKWGGGSTEEALKNTLKLALSLLFMLKFGLAAGQTEPSRGCLLWTEGSLEGCIREYFDQEPKLETRGVRLPRSFDAWSIQSIAGIEIHFTDNLIDHLKFIEDAESKKILVFHHVSFLECHQSSVFPGGFLDETLRTLAIIFPESEFGSYGCFKSCRTPWLRKLCNKDSACEVDSRLGSCETLRGAERGIENFRFWRDRLVILKQEYDEATPRTLTQFWNDRRNRVV</sequence>
<comment type="caution">
    <text evidence="1">The sequence shown here is derived from an EMBL/GenBank/DDBJ whole genome shotgun (WGS) entry which is preliminary data.</text>
</comment>